<gene>
    <name evidence="2" type="ORF">SAMN05421867_11272</name>
</gene>
<feature type="region of interest" description="Disordered" evidence="1">
    <location>
        <begin position="29"/>
        <end position="72"/>
    </location>
</feature>
<protein>
    <submittedName>
        <fullName evidence="2">Uncharacterized protein</fullName>
    </submittedName>
</protein>
<dbReference type="Proteomes" id="UP000199012">
    <property type="component" value="Unassembled WGS sequence"/>
</dbReference>
<dbReference type="STRING" id="988821.SAMN05421867_11272"/>
<accession>A0A1I0ZV19</accession>
<name>A0A1I0ZV19_9CELL</name>
<evidence type="ECO:0000313" key="2">
    <source>
        <dbReference type="EMBL" id="SFB28063.1"/>
    </source>
</evidence>
<keyword evidence="3" id="KW-1185">Reference proteome</keyword>
<dbReference type="AlphaFoldDB" id="A0A1I0ZV19"/>
<organism evidence="2 3">
    <name type="scientific">Cellulomonas marina</name>
    <dbReference type="NCBI Taxonomy" id="988821"/>
    <lineage>
        <taxon>Bacteria</taxon>
        <taxon>Bacillati</taxon>
        <taxon>Actinomycetota</taxon>
        <taxon>Actinomycetes</taxon>
        <taxon>Micrococcales</taxon>
        <taxon>Cellulomonadaceae</taxon>
        <taxon>Cellulomonas</taxon>
    </lineage>
</organism>
<evidence type="ECO:0000256" key="1">
    <source>
        <dbReference type="SAM" id="MobiDB-lite"/>
    </source>
</evidence>
<reference evidence="2 3" key="1">
    <citation type="submission" date="2016-10" db="EMBL/GenBank/DDBJ databases">
        <authorList>
            <person name="de Groot N.N."/>
        </authorList>
    </citation>
    <scope>NUCLEOTIDE SEQUENCE [LARGE SCALE GENOMIC DNA]</scope>
    <source>
        <strain evidence="2 3">CGMCC 4.6945</strain>
    </source>
</reference>
<sequence>MVPTAAAAEDHRSRAARAREVLARAELRTGARSLALGTRPGTPAAVTAVPAPAPSVPPAPSAPSGPSSTALPTALLTTERPPLAVPPALVPLLPEGLRRGGATVVTGSTSLLLALLAQASAGGAWAAVVGQPSIGLLAAAQAGVELDRLALVPRPGADSPAVVAALVDGLDVVVVGAGAVLTDADRRRLTARVRERGAVLLTSTAWPGATAVLDARPLGWTGLADGEGHLRSHRLQVRRTGRGAAPGDVGLELELPLPVPGALRVAPAAPSVPQVVPQVASQAVPQAPDEGHEDADGFVQGRLRLVG</sequence>
<dbReference type="EMBL" id="FOKA01000012">
    <property type="protein sequence ID" value="SFB28063.1"/>
    <property type="molecule type" value="Genomic_DNA"/>
</dbReference>
<evidence type="ECO:0000313" key="3">
    <source>
        <dbReference type="Proteomes" id="UP000199012"/>
    </source>
</evidence>
<feature type="compositionally biased region" description="Low complexity" evidence="1">
    <location>
        <begin position="37"/>
        <end position="50"/>
    </location>
</feature>
<feature type="compositionally biased region" description="Pro residues" evidence="1">
    <location>
        <begin position="51"/>
        <end position="63"/>
    </location>
</feature>
<proteinExistence type="predicted"/>